<reference evidence="3 4" key="1">
    <citation type="submission" date="2020-04" db="EMBL/GenBank/DDBJ databases">
        <title>Perkinsus olseni comparative genomics.</title>
        <authorList>
            <person name="Bogema D.R."/>
        </authorList>
    </citation>
    <scope>NUCLEOTIDE SEQUENCE [LARGE SCALE GENOMIC DNA]</scope>
    <source>
        <strain evidence="1">ATCC PRA-179</strain>
        <strain evidence="2">ATCC PRA-31</strain>
    </source>
</reference>
<gene>
    <name evidence="2" type="ORF">FOL46_000896</name>
    <name evidence="1" type="ORF">FOZ61_009033</name>
</gene>
<evidence type="ECO:0000313" key="3">
    <source>
        <dbReference type="Proteomes" id="UP000570595"/>
    </source>
</evidence>
<dbReference type="AlphaFoldDB" id="A0A7J6M653"/>
<accession>A0A7J6M653</accession>
<dbReference type="EMBL" id="JABANN010000122">
    <property type="protein sequence ID" value="KAF4670379.1"/>
    <property type="molecule type" value="Genomic_DNA"/>
</dbReference>
<dbReference type="Proteomes" id="UP000572268">
    <property type="component" value="Unassembled WGS sequence"/>
</dbReference>
<organism evidence="1 3">
    <name type="scientific">Perkinsus olseni</name>
    <name type="common">Perkinsus atlanticus</name>
    <dbReference type="NCBI Taxonomy" id="32597"/>
    <lineage>
        <taxon>Eukaryota</taxon>
        <taxon>Sar</taxon>
        <taxon>Alveolata</taxon>
        <taxon>Perkinsozoa</taxon>
        <taxon>Perkinsea</taxon>
        <taxon>Perkinsida</taxon>
        <taxon>Perkinsidae</taxon>
        <taxon>Perkinsus</taxon>
    </lineage>
</organism>
<dbReference type="EMBL" id="JABAHT010000063">
    <property type="protein sequence ID" value="KAF4666945.1"/>
    <property type="molecule type" value="Genomic_DNA"/>
</dbReference>
<evidence type="ECO:0000313" key="2">
    <source>
        <dbReference type="EMBL" id="KAF4670379.1"/>
    </source>
</evidence>
<dbReference type="OrthoDB" id="166018at2759"/>
<sequence length="385" mass="42516">MFGPLKISATAVKKTLSNTAATTPEQGPTATDWVPLSSDYLPEAYITGAKILGQGTDDVDGPEIASKLSPILRSSSSPQLSPRISAGDVSAGRGRQLLFFVDWDDTILPTTWLRGCKYLTNSIAQMEQIVARQGGSVKLPSSVRRDLSVIEDYALDLLQKCCDLGSTAIVTNSSANWIPFTAKHYLPRLIPVLESIPCVSARPQLPDNLSAQAATCMASSWKTIKFQEMACAYNTDFDCIISIGDGFAERTAVMELRDIFPKCTCKAVRFMTQPNIYMLRDEIRQTLANLEEIADVEASIPDIAKVSKLPRGFDVHLLHDGRMRHQMVPWHQSADLSGVSVFPFQSPIECYNWYLYFAQLVGVNECLLIAAVFLPDDMHDRTQRG</sequence>
<comment type="caution">
    <text evidence="1">The sequence shown here is derived from an EMBL/GenBank/DDBJ whole genome shotgun (WGS) entry which is preliminary data.</text>
</comment>
<dbReference type="Proteomes" id="UP000570595">
    <property type="component" value="Unassembled WGS sequence"/>
</dbReference>
<evidence type="ECO:0000313" key="4">
    <source>
        <dbReference type="Proteomes" id="UP000572268"/>
    </source>
</evidence>
<evidence type="ECO:0000313" key="1">
    <source>
        <dbReference type="EMBL" id="KAF4666945.1"/>
    </source>
</evidence>
<dbReference type="PANTHER" id="PTHR38899">
    <property type="entry name" value="DOMAIN OOKINETE PROTEIN, PUTATIVE-RELATED"/>
    <property type="match status" value="1"/>
</dbReference>
<protein>
    <submittedName>
        <fullName evidence="1">Uncharacterized protein</fullName>
    </submittedName>
</protein>
<name>A0A7J6M653_PEROL</name>
<proteinExistence type="predicted"/>
<dbReference type="PANTHER" id="PTHR38899:SF1">
    <property type="entry name" value="PROTEIN KINASE"/>
    <property type="match status" value="1"/>
</dbReference>